<reference evidence="1" key="1">
    <citation type="submission" date="2022-10" db="EMBL/GenBank/DDBJ databases">
        <title>Genome sequence of Actinomyces israelii ATCC 10048.</title>
        <authorList>
            <person name="Watt R.M."/>
            <person name="Tong W.M."/>
        </authorList>
    </citation>
    <scope>NUCLEOTIDE SEQUENCE</scope>
    <source>
        <strain evidence="1">ATCC 10048</strain>
    </source>
</reference>
<dbReference type="InterPro" id="IPR023214">
    <property type="entry name" value="HAD_sf"/>
</dbReference>
<name>A0ABT4I7S5_9ACTO</name>
<dbReference type="PANTHER" id="PTHR10000:SF8">
    <property type="entry name" value="HAD SUPERFAMILY HYDROLASE-LIKE, TYPE 3"/>
    <property type="match status" value="1"/>
</dbReference>
<dbReference type="Pfam" id="PF08282">
    <property type="entry name" value="Hydrolase_3"/>
    <property type="match status" value="1"/>
</dbReference>
<dbReference type="PANTHER" id="PTHR10000">
    <property type="entry name" value="PHOSPHOSERINE PHOSPHATASE"/>
    <property type="match status" value="1"/>
</dbReference>
<dbReference type="SUPFAM" id="SSF56784">
    <property type="entry name" value="HAD-like"/>
    <property type="match status" value="1"/>
</dbReference>
<protein>
    <submittedName>
        <fullName evidence="1">HAD family hydrolase</fullName>
    </submittedName>
</protein>
<dbReference type="NCBIfam" id="TIGR01484">
    <property type="entry name" value="HAD-SF-IIB"/>
    <property type="match status" value="1"/>
</dbReference>
<dbReference type="EMBL" id="JAPTMY010000012">
    <property type="protein sequence ID" value="MCZ0857781.1"/>
    <property type="molecule type" value="Genomic_DNA"/>
</dbReference>
<keyword evidence="2" id="KW-1185">Reference proteome</keyword>
<dbReference type="InterPro" id="IPR036412">
    <property type="entry name" value="HAD-like_sf"/>
</dbReference>
<dbReference type="Gene3D" id="3.40.50.1000">
    <property type="entry name" value="HAD superfamily/HAD-like"/>
    <property type="match status" value="1"/>
</dbReference>
<dbReference type="Gene3D" id="3.30.1240.10">
    <property type="match status" value="1"/>
</dbReference>
<dbReference type="RefSeq" id="WP_268917304.1">
    <property type="nucleotide sequence ID" value="NZ_CP124548.1"/>
</dbReference>
<sequence length="264" mass="27849">MRKLLSTDIDGTLLFNAAISQDDLDAMTRWRDAGNLLVPNTGRSVAALHSALSGSDLAFDYSVLYTGAALADGGYDVLEARTLPDGLAEEVLDLLEGETGVTVFATTLEGDLQLYDSIGSDTALLTLFSRASRADLAGRTVVGVPLRIADPALMAHMQAEVARRWGDVAVGFHNQNFLDIVPAGSSKGAGLTVLVERLAADDGPCRGERIETWSVGDSWNDISMHETADHAVAMNGSPPEVLAVCERTTTSVASLIDSVLASSE</sequence>
<keyword evidence="1" id="KW-0378">Hydrolase</keyword>
<dbReference type="GO" id="GO:0016787">
    <property type="term" value="F:hydrolase activity"/>
    <property type="evidence" value="ECO:0007669"/>
    <property type="project" value="UniProtKB-KW"/>
</dbReference>
<accession>A0ABT4I7S5</accession>
<comment type="caution">
    <text evidence="1">The sequence shown here is derived from an EMBL/GenBank/DDBJ whole genome shotgun (WGS) entry which is preliminary data.</text>
</comment>
<evidence type="ECO:0000313" key="2">
    <source>
        <dbReference type="Proteomes" id="UP001072034"/>
    </source>
</evidence>
<dbReference type="Proteomes" id="UP001072034">
    <property type="component" value="Unassembled WGS sequence"/>
</dbReference>
<evidence type="ECO:0000313" key="1">
    <source>
        <dbReference type="EMBL" id="MCZ0857781.1"/>
    </source>
</evidence>
<organism evidence="1 2">
    <name type="scientific">Actinomyces israelii</name>
    <dbReference type="NCBI Taxonomy" id="1659"/>
    <lineage>
        <taxon>Bacteria</taxon>
        <taxon>Bacillati</taxon>
        <taxon>Actinomycetota</taxon>
        <taxon>Actinomycetes</taxon>
        <taxon>Actinomycetales</taxon>
        <taxon>Actinomycetaceae</taxon>
        <taxon>Actinomyces</taxon>
    </lineage>
</organism>
<gene>
    <name evidence="1" type="ORF">OHJ16_06955</name>
</gene>
<dbReference type="InterPro" id="IPR006379">
    <property type="entry name" value="HAD-SF_hydro_IIB"/>
</dbReference>
<proteinExistence type="predicted"/>